<evidence type="ECO:0000313" key="2">
    <source>
        <dbReference type="Proteomes" id="UP000722459"/>
    </source>
</evidence>
<reference evidence="1" key="1">
    <citation type="journal article" date="2021" name="ISME J.">
        <title>Mercury methylation by metabolically versatile and cosmopolitan marine bacteria.</title>
        <authorList>
            <person name="Lin H."/>
            <person name="Ascher D.B."/>
            <person name="Myung Y."/>
            <person name="Lamborg C.H."/>
            <person name="Hallam S.J."/>
            <person name="Gionfriddo C.M."/>
            <person name="Holt K.E."/>
            <person name="Moreau J.W."/>
        </authorList>
    </citation>
    <scope>NUCLEOTIDE SEQUENCE</scope>
    <source>
        <strain evidence="1">SI075_bin30</strain>
    </source>
</reference>
<sequence length="264" mass="30206">MIFGNSDSSRDLILKILSEEWPLSAKEIFSRVSKNSSKDISYQAVHKTLNSLVEESILEKEGGKYLLSLSWVGNTKELLSKLEINLKEGKVVSSLNQEFVFSTVYEADTFLANLCKVTNPTKEDELGLQWVHFWFPLFLAKETYLTIKKIVINSNFYCISPNSTKIDDWCANFWKKLGVKEKIGVAGVFEGSFFVFKDTIVQVFYPPEIRGAMDAVYNSTKDPSKLDIDNFFKTVFEKQTRIPVLISKNKEVADELLKQIKSFF</sequence>
<proteinExistence type="predicted"/>
<gene>
    <name evidence="1" type="ORF">HON47_00355</name>
</gene>
<organism evidence="1 2">
    <name type="scientific">Candidatus Iainarchaeum sp</name>
    <dbReference type="NCBI Taxonomy" id="3101447"/>
    <lineage>
        <taxon>Archaea</taxon>
        <taxon>Candidatus Iainarchaeota</taxon>
        <taxon>Candidatus Iainarchaeia</taxon>
        <taxon>Candidatus Iainarchaeales</taxon>
        <taxon>Candidatus Iainarchaeaceae</taxon>
        <taxon>Candidatus Iainarchaeum</taxon>
    </lineage>
</organism>
<dbReference type="Proteomes" id="UP000722459">
    <property type="component" value="Unassembled WGS sequence"/>
</dbReference>
<evidence type="ECO:0000313" key="1">
    <source>
        <dbReference type="EMBL" id="MBT4870011.1"/>
    </source>
</evidence>
<accession>A0A8T5GDG7</accession>
<dbReference type="Gene3D" id="1.10.10.10">
    <property type="entry name" value="Winged helix-like DNA-binding domain superfamily/Winged helix DNA-binding domain"/>
    <property type="match status" value="1"/>
</dbReference>
<dbReference type="InterPro" id="IPR036388">
    <property type="entry name" value="WH-like_DNA-bd_sf"/>
</dbReference>
<dbReference type="EMBL" id="JABJNZ010000012">
    <property type="protein sequence ID" value="MBT4870011.1"/>
    <property type="molecule type" value="Genomic_DNA"/>
</dbReference>
<comment type="caution">
    <text evidence="1">The sequence shown here is derived from an EMBL/GenBank/DDBJ whole genome shotgun (WGS) entry which is preliminary data.</text>
</comment>
<protein>
    <submittedName>
        <fullName evidence="1">Uncharacterized protein</fullName>
    </submittedName>
</protein>
<name>A0A8T5GDG7_9ARCH</name>
<dbReference type="AlphaFoldDB" id="A0A8T5GDG7"/>